<evidence type="ECO:0000256" key="2">
    <source>
        <dbReference type="ARBA" id="ARBA00022803"/>
    </source>
</evidence>
<dbReference type="RefSeq" id="WP_190614190.1">
    <property type="nucleotide sequence ID" value="NZ_AP018712.1"/>
</dbReference>
<dbReference type="InterPro" id="IPR019734">
    <property type="entry name" value="TPR_rpt"/>
</dbReference>
<dbReference type="Pfam" id="PF13174">
    <property type="entry name" value="TPR_6"/>
    <property type="match status" value="1"/>
</dbReference>
<dbReference type="InterPro" id="IPR011990">
    <property type="entry name" value="TPR-like_helical_dom_sf"/>
</dbReference>
<accession>A0A7G1G8L0</accession>
<proteinExistence type="predicted"/>
<evidence type="ECO:0000256" key="1">
    <source>
        <dbReference type="ARBA" id="ARBA00022737"/>
    </source>
</evidence>
<dbReference type="Pfam" id="PF14559">
    <property type="entry name" value="TPR_19"/>
    <property type="match status" value="1"/>
</dbReference>
<dbReference type="PROSITE" id="PS50293">
    <property type="entry name" value="TPR_REGION"/>
    <property type="match status" value="1"/>
</dbReference>
<evidence type="ECO:0000256" key="3">
    <source>
        <dbReference type="PROSITE-ProRule" id="PRU00339"/>
    </source>
</evidence>
<dbReference type="KEGG" id="ocy:OSSY52_17150"/>
<keyword evidence="2 3" id="KW-0802">TPR repeat</keyword>
<dbReference type="InParanoid" id="A0A7G1G8L0"/>
<keyword evidence="1" id="KW-0677">Repeat</keyword>
<dbReference type="PANTHER" id="PTHR45586">
    <property type="entry name" value="TPR REPEAT-CONTAINING PROTEIN PA4667"/>
    <property type="match status" value="1"/>
</dbReference>
<evidence type="ECO:0000313" key="5">
    <source>
        <dbReference type="Proteomes" id="UP000516361"/>
    </source>
</evidence>
<dbReference type="EMBL" id="AP018712">
    <property type="protein sequence ID" value="BBE31574.1"/>
    <property type="molecule type" value="Genomic_DNA"/>
</dbReference>
<reference evidence="4 5" key="1">
    <citation type="submission" date="2018-06" db="EMBL/GenBank/DDBJ databases">
        <title>Genome sequencing of Oceanotoga sp. sy52.</title>
        <authorList>
            <person name="Mori K."/>
        </authorList>
    </citation>
    <scope>NUCLEOTIDE SEQUENCE [LARGE SCALE GENOMIC DNA]</scope>
    <source>
        <strain evidence="5">sy52</strain>
    </source>
</reference>
<sequence length="358" mass="42072">MENIVNVNINGESIAISTQTPFPLMLSEYLYEGDFDLMMADLNNKKEFIEECKKVKFLMDNLPGLTSSFITTPFIFNNFITYFDEFNIKATDLNHVSLNGLFDIVLDRADRKDFDLVKKIIEFMLKIDKNFAPAYELYGSILIEEGDFNKGTEYLETSIKLEPWNVAALSELGETYFNLGEYDNAAKIWKKEINLSPDNYVTYFMLTDAYIEAKKLTKAAHVLEKFLNRFPKSILGKYELSGLYEKLSRTLEASELKDEIMKSVPVYSSDIEVWTKIMFEKNQFKKVQEFLEKYIENKKDHDHFKLLLVVPYIKSGKVEEAKKIYDEMKNKYKWYLYGLKEIMEKYIDKNLLEEMETK</sequence>
<dbReference type="AlphaFoldDB" id="A0A7G1G8L0"/>
<evidence type="ECO:0000313" key="4">
    <source>
        <dbReference type="EMBL" id="BBE31574.1"/>
    </source>
</evidence>
<keyword evidence="5" id="KW-1185">Reference proteome</keyword>
<dbReference type="InterPro" id="IPR051012">
    <property type="entry name" value="CellSynth/LPSAsmb/PSIAsmb"/>
</dbReference>
<protein>
    <submittedName>
        <fullName evidence="4">Uncharacterized protein</fullName>
    </submittedName>
</protein>
<organism evidence="4 5">
    <name type="scientific">Tepiditoga spiralis</name>
    <dbReference type="NCBI Taxonomy" id="2108365"/>
    <lineage>
        <taxon>Bacteria</taxon>
        <taxon>Thermotogati</taxon>
        <taxon>Thermotogota</taxon>
        <taxon>Thermotogae</taxon>
        <taxon>Petrotogales</taxon>
        <taxon>Petrotogaceae</taxon>
        <taxon>Tepiditoga</taxon>
    </lineage>
</organism>
<dbReference type="SUPFAM" id="SSF48452">
    <property type="entry name" value="TPR-like"/>
    <property type="match status" value="1"/>
</dbReference>
<feature type="repeat" description="TPR" evidence="3">
    <location>
        <begin position="166"/>
        <end position="199"/>
    </location>
</feature>
<name>A0A7G1G8L0_9BACT</name>
<dbReference type="Gene3D" id="1.25.40.10">
    <property type="entry name" value="Tetratricopeptide repeat domain"/>
    <property type="match status" value="2"/>
</dbReference>
<dbReference type="PROSITE" id="PS50005">
    <property type="entry name" value="TPR"/>
    <property type="match status" value="2"/>
</dbReference>
<dbReference type="PANTHER" id="PTHR45586:SF1">
    <property type="entry name" value="LIPOPOLYSACCHARIDE ASSEMBLY PROTEIN B"/>
    <property type="match status" value="1"/>
</dbReference>
<gene>
    <name evidence="4" type="ORF">OSSY52_17150</name>
</gene>
<dbReference type="SMART" id="SM00028">
    <property type="entry name" value="TPR"/>
    <property type="match status" value="3"/>
</dbReference>
<feature type="repeat" description="TPR" evidence="3">
    <location>
        <begin position="132"/>
        <end position="165"/>
    </location>
</feature>
<dbReference type="Proteomes" id="UP000516361">
    <property type="component" value="Chromosome"/>
</dbReference>